<sequence>MQKNIIMCFLSVGIAAIFLFPLYWIVVTSLKAEPEVFQNPPTFIPETLNFKSYTEQLSGDFNMFQSFKNSFVIATSTMLLCVVLAVPASYGIGRYRFKGRSLFLLIFLLTQMLPASVILTPLFIIFNNLGLLNTQIAVILADATIGIPFSILVLMNFFASIPKELEDSARIDGCNRFTAFLRVFLPIAYPGGYCLCNILFLICLGRLSIRYDIYSRSNSKANYCWYIQFYGSIWYIMELFNCICNSHHSAGTGYFYNYAKVYN</sequence>
<evidence type="ECO:0000256" key="1">
    <source>
        <dbReference type="ARBA" id="ARBA00004651"/>
    </source>
</evidence>
<dbReference type="AlphaFoldDB" id="W4VQ06"/>
<accession>W4VQ06</accession>
<name>W4VQ06_9BACI</name>
<dbReference type="STRING" id="1298598.JCM21714_4485"/>
<organism evidence="11 12">
    <name type="scientific">Gracilibacillus boraciitolerans JCM 21714</name>
    <dbReference type="NCBI Taxonomy" id="1298598"/>
    <lineage>
        <taxon>Bacteria</taxon>
        <taxon>Bacillati</taxon>
        <taxon>Bacillota</taxon>
        <taxon>Bacilli</taxon>
        <taxon>Bacillales</taxon>
        <taxon>Bacillaceae</taxon>
        <taxon>Gracilibacillus</taxon>
    </lineage>
</organism>
<dbReference type="GO" id="GO:0005886">
    <property type="term" value="C:plasma membrane"/>
    <property type="evidence" value="ECO:0007669"/>
    <property type="project" value="UniProtKB-SubCell"/>
</dbReference>
<dbReference type="Proteomes" id="UP000019102">
    <property type="component" value="Unassembled WGS sequence"/>
</dbReference>
<dbReference type="CDD" id="cd06261">
    <property type="entry name" value="TM_PBP2"/>
    <property type="match status" value="1"/>
</dbReference>
<proteinExistence type="inferred from homology"/>
<comment type="caution">
    <text evidence="11">The sequence shown here is derived from an EMBL/GenBank/DDBJ whole genome shotgun (WGS) entry which is preliminary data.</text>
</comment>
<evidence type="ECO:0000256" key="5">
    <source>
        <dbReference type="ARBA" id="ARBA00022597"/>
    </source>
</evidence>
<dbReference type="PROSITE" id="PS50928">
    <property type="entry name" value="ABC_TM1"/>
    <property type="match status" value="1"/>
</dbReference>
<evidence type="ECO:0000313" key="11">
    <source>
        <dbReference type="EMBL" id="GAE95266.1"/>
    </source>
</evidence>
<dbReference type="GO" id="GO:0055085">
    <property type="term" value="P:transmembrane transport"/>
    <property type="evidence" value="ECO:0007669"/>
    <property type="project" value="InterPro"/>
</dbReference>
<evidence type="ECO:0000313" key="12">
    <source>
        <dbReference type="Proteomes" id="UP000019102"/>
    </source>
</evidence>
<gene>
    <name evidence="11" type="ORF">JCM21714_4485</name>
</gene>
<keyword evidence="3 9" id="KW-0813">Transport</keyword>
<feature type="transmembrane region" description="Helical" evidence="9">
    <location>
        <begin position="136"/>
        <end position="158"/>
    </location>
</feature>
<dbReference type="EMBL" id="BAVS01000046">
    <property type="protein sequence ID" value="GAE95266.1"/>
    <property type="molecule type" value="Genomic_DNA"/>
</dbReference>
<evidence type="ECO:0000256" key="9">
    <source>
        <dbReference type="RuleBase" id="RU363032"/>
    </source>
</evidence>
<dbReference type="eggNOG" id="COG0395">
    <property type="taxonomic scope" value="Bacteria"/>
</dbReference>
<reference evidence="11 12" key="1">
    <citation type="journal article" date="2014" name="Genome Announc.">
        <title>Draft Genome Sequence of the Boron-Tolerant and Moderately Halotolerant Bacterium Gracilibacillus boraciitolerans JCM 21714T.</title>
        <authorList>
            <person name="Ahmed I."/>
            <person name="Oshima K."/>
            <person name="Suda W."/>
            <person name="Kitamura K."/>
            <person name="Iida T."/>
            <person name="Ohmori Y."/>
            <person name="Fujiwara T."/>
            <person name="Hattori M."/>
            <person name="Ohkuma M."/>
        </authorList>
    </citation>
    <scope>NUCLEOTIDE SEQUENCE [LARGE SCALE GENOMIC DNA]</scope>
    <source>
        <strain evidence="11 12">JCM 21714</strain>
    </source>
</reference>
<keyword evidence="5" id="KW-0762">Sugar transport</keyword>
<evidence type="ECO:0000256" key="4">
    <source>
        <dbReference type="ARBA" id="ARBA00022475"/>
    </source>
</evidence>
<keyword evidence="8 9" id="KW-0472">Membrane</keyword>
<dbReference type="PANTHER" id="PTHR32243">
    <property type="entry name" value="MALTOSE TRANSPORT SYSTEM PERMEASE-RELATED"/>
    <property type="match status" value="1"/>
</dbReference>
<dbReference type="InterPro" id="IPR050901">
    <property type="entry name" value="BP-dep_ABC_trans_perm"/>
</dbReference>
<evidence type="ECO:0000256" key="7">
    <source>
        <dbReference type="ARBA" id="ARBA00022989"/>
    </source>
</evidence>
<comment type="subcellular location">
    <subcellularLocation>
        <location evidence="1 9">Cell membrane</location>
        <topology evidence="1 9">Multi-pass membrane protein</topology>
    </subcellularLocation>
</comment>
<evidence type="ECO:0000256" key="2">
    <source>
        <dbReference type="ARBA" id="ARBA00009047"/>
    </source>
</evidence>
<protein>
    <submittedName>
        <fullName evidence="11">Maltose/maltodextrin ABC transporter</fullName>
    </submittedName>
</protein>
<evidence type="ECO:0000256" key="6">
    <source>
        <dbReference type="ARBA" id="ARBA00022692"/>
    </source>
</evidence>
<evidence type="ECO:0000256" key="3">
    <source>
        <dbReference type="ARBA" id="ARBA00022448"/>
    </source>
</evidence>
<keyword evidence="7 9" id="KW-1133">Transmembrane helix</keyword>
<keyword evidence="6 9" id="KW-0812">Transmembrane</keyword>
<feature type="transmembrane region" description="Helical" evidence="9">
    <location>
        <begin position="179"/>
        <end position="202"/>
    </location>
</feature>
<dbReference type="SUPFAM" id="SSF161098">
    <property type="entry name" value="MetI-like"/>
    <property type="match status" value="1"/>
</dbReference>
<feature type="transmembrane region" description="Helical" evidence="9">
    <location>
        <begin position="71"/>
        <end position="90"/>
    </location>
</feature>
<comment type="similarity">
    <text evidence="2">Belongs to the binding-protein-dependent transport system permease family. MalFG subfamily.</text>
</comment>
<evidence type="ECO:0000256" key="8">
    <source>
        <dbReference type="ARBA" id="ARBA00023136"/>
    </source>
</evidence>
<evidence type="ECO:0000259" key="10">
    <source>
        <dbReference type="PROSITE" id="PS50928"/>
    </source>
</evidence>
<dbReference type="InterPro" id="IPR035906">
    <property type="entry name" value="MetI-like_sf"/>
</dbReference>
<keyword evidence="4" id="KW-1003">Cell membrane</keyword>
<dbReference type="PANTHER" id="PTHR32243:SF50">
    <property type="entry name" value="MALTOSE_MALTODEXTRIN TRANSPORT SYSTEM PERMEASE PROTEIN MALG"/>
    <property type="match status" value="1"/>
</dbReference>
<keyword evidence="12" id="KW-1185">Reference proteome</keyword>
<feature type="domain" description="ABC transmembrane type-1" evidence="10">
    <location>
        <begin position="67"/>
        <end position="263"/>
    </location>
</feature>
<feature type="transmembrane region" description="Helical" evidence="9">
    <location>
        <begin position="102"/>
        <end position="124"/>
    </location>
</feature>
<dbReference type="InterPro" id="IPR000515">
    <property type="entry name" value="MetI-like"/>
</dbReference>
<dbReference type="Pfam" id="PF00528">
    <property type="entry name" value="BPD_transp_1"/>
    <property type="match status" value="1"/>
</dbReference>
<feature type="transmembrane region" description="Helical" evidence="9">
    <location>
        <begin position="7"/>
        <end position="26"/>
    </location>
</feature>
<dbReference type="Gene3D" id="1.10.3720.10">
    <property type="entry name" value="MetI-like"/>
    <property type="match status" value="1"/>
</dbReference>